<comment type="caution">
    <text evidence="2">The sequence shown here is derived from an EMBL/GenBank/DDBJ whole genome shotgun (WGS) entry which is preliminary data.</text>
</comment>
<evidence type="ECO:0000256" key="1">
    <source>
        <dbReference type="SAM" id="MobiDB-lite"/>
    </source>
</evidence>
<gene>
    <name evidence="2" type="ORF">TPAB3V08_LOCUS9536</name>
</gene>
<feature type="region of interest" description="Disordered" evidence="1">
    <location>
        <begin position="59"/>
        <end position="105"/>
    </location>
</feature>
<proteinExistence type="predicted"/>
<dbReference type="Proteomes" id="UP001153148">
    <property type="component" value="Unassembled WGS sequence"/>
</dbReference>
<sequence>MKPKQLGVALNTDSVSVEYIVAPSSQAFCSANMKPMVNPFNMSLEQKPTDKEDTAPQQIFPEETADVVCPRPPESSDVEEDPKAREANTESQHTPPKSSHGMPKKAAPLWREYQLHPFFLCCAIVN</sequence>
<evidence type="ECO:0000313" key="3">
    <source>
        <dbReference type="Proteomes" id="UP001153148"/>
    </source>
</evidence>
<dbReference type="EMBL" id="CAJPIN010021097">
    <property type="protein sequence ID" value="CAG2062586.1"/>
    <property type="molecule type" value="Genomic_DNA"/>
</dbReference>
<evidence type="ECO:0000313" key="2">
    <source>
        <dbReference type="EMBL" id="CAG2062586.1"/>
    </source>
</evidence>
<accession>A0ABN7P8B2</accession>
<organism evidence="2 3">
    <name type="scientific">Timema podura</name>
    <name type="common">Walking stick</name>
    <dbReference type="NCBI Taxonomy" id="61482"/>
    <lineage>
        <taxon>Eukaryota</taxon>
        <taxon>Metazoa</taxon>
        <taxon>Ecdysozoa</taxon>
        <taxon>Arthropoda</taxon>
        <taxon>Hexapoda</taxon>
        <taxon>Insecta</taxon>
        <taxon>Pterygota</taxon>
        <taxon>Neoptera</taxon>
        <taxon>Polyneoptera</taxon>
        <taxon>Phasmatodea</taxon>
        <taxon>Timematodea</taxon>
        <taxon>Timematoidea</taxon>
        <taxon>Timematidae</taxon>
        <taxon>Timema</taxon>
    </lineage>
</organism>
<keyword evidence="3" id="KW-1185">Reference proteome</keyword>
<reference evidence="2" key="1">
    <citation type="submission" date="2021-03" db="EMBL/GenBank/DDBJ databases">
        <authorList>
            <person name="Tran Van P."/>
        </authorList>
    </citation>
    <scope>NUCLEOTIDE SEQUENCE</scope>
</reference>
<protein>
    <submittedName>
        <fullName evidence="2">Uncharacterized protein</fullName>
    </submittedName>
</protein>
<name>A0ABN7P8B2_TIMPD</name>